<evidence type="ECO:0000256" key="11">
    <source>
        <dbReference type="PIRSR" id="PIRSR001589-3"/>
    </source>
</evidence>
<dbReference type="Gene3D" id="3.60.20.10">
    <property type="entry name" value="Glutamine Phosphoribosylpyrophosphate, subunit 1, domain 1"/>
    <property type="match status" value="1"/>
</dbReference>
<keyword evidence="5 10" id="KW-0067">ATP-binding</keyword>
<dbReference type="EC" id="6.3.5.4" evidence="3"/>
<dbReference type="OrthoDB" id="9763290at2"/>
<feature type="binding site" evidence="10">
    <location>
        <position position="104"/>
    </location>
    <ligand>
        <name>L-glutamine</name>
        <dbReference type="ChEBI" id="CHEBI:58359"/>
    </ligand>
</feature>
<accession>A0A401Z1K1</accession>
<dbReference type="PIRSF" id="PIRSF001589">
    <property type="entry name" value="Asn_synthetase_glu-h"/>
    <property type="match status" value="1"/>
</dbReference>
<feature type="binding site" evidence="10">
    <location>
        <begin position="378"/>
        <end position="379"/>
    </location>
    <ligand>
        <name>ATP</name>
        <dbReference type="ChEBI" id="CHEBI:30616"/>
    </ligand>
</feature>
<reference evidence="13 14" key="1">
    <citation type="submission" date="2018-12" db="EMBL/GenBank/DDBJ databases">
        <title>Draft genome sequence of Embleya hyalina NBRC 13850T.</title>
        <authorList>
            <person name="Komaki H."/>
            <person name="Hosoyama A."/>
            <person name="Kimura A."/>
            <person name="Ichikawa N."/>
            <person name="Tamura T."/>
        </authorList>
    </citation>
    <scope>NUCLEOTIDE SEQUENCE [LARGE SCALE GENOMIC DNA]</scope>
    <source>
        <strain evidence="13 14">NBRC 13850</strain>
    </source>
</reference>
<evidence type="ECO:0000256" key="5">
    <source>
        <dbReference type="ARBA" id="ARBA00022840"/>
    </source>
</evidence>
<evidence type="ECO:0000313" key="13">
    <source>
        <dbReference type="EMBL" id="GCE00755.1"/>
    </source>
</evidence>
<evidence type="ECO:0000259" key="12">
    <source>
        <dbReference type="PROSITE" id="PS51278"/>
    </source>
</evidence>
<dbReference type="GO" id="GO:0005829">
    <property type="term" value="C:cytosol"/>
    <property type="evidence" value="ECO:0007669"/>
    <property type="project" value="TreeGrafter"/>
</dbReference>
<protein>
    <recommendedName>
        <fullName evidence="3">asparagine synthase (glutamine-hydrolyzing)</fullName>
        <ecNumber evidence="3">6.3.5.4</ecNumber>
    </recommendedName>
</protein>
<dbReference type="GO" id="GO:0004066">
    <property type="term" value="F:asparagine synthase (glutamine-hydrolyzing) activity"/>
    <property type="evidence" value="ECO:0007669"/>
    <property type="project" value="UniProtKB-EC"/>
</dbReference>
<evidence type="ECO:0000256" key="2">
    <source>
        <dbReference type="ARBA" id="ARBA00005752"/>
    </source>
</evidence>
<sequence length="612" mass="67559">MCGITGWTDTQHDLTAPEHRATTAAMTATMACRGPDADGLWTSPHAVLGHRRLSIIDLEGGAQPMTDTEHEPDVVLSYSGEVYNFAELRAELHGRGHRFRTRSDTEVVLRAYLEWGADLAPRLNGMYAFAIWDTRSRELLLVRDRLGVKPLYYHVHPGGVLFGSEPKSVLANPLFEAALDDSGIAELFALPTAPTPGHAIFAGLRQVRPGHVLRANTRGVSESAYWRPPAREHRDDLDTTAAHVRELLRDTVTRQLVADVPLGSLLSGGVDSSAVSALAAEALGRDGAELDTYSVDFPGGDTGFRRTAWHDSRDEPYARAVAAHLGTRHTTIVVDPDDVRAHEERVLRARDLPGWGEMDVSLHLLFTHVRRHSTVALSGESADEVFGGYPYFRDPAALAHDGFPWLFDRDTPASLLRPEVRERVRPTEYARARYEEALAEVPRLPGERGADARVREVSYLALTRWLPALLDRKDRMSMATGLEVRVPFCDHRLVEYVWNVPWSTRFAGGEEKHLLRRAVADLLPDEVVRRRKSAFPANPDPGYAAALRDRVADLLADRNAPVFDLVDRAAVTALVAAGRPLPSPRAASSATAGAGYLLGVDAWLRAYRVRVD</sequence>
<dbReference type="NCBIfam" id="TIGR01536">
    <property type="entry name" value="asn_synth_AEB"/>
    <property type="match status" value="1"/>
</dbReference>
<dbReference type="SUPFAM" id="SSF52402">
    <property type="entry name" value="Adenine nucleotide alpha hydrolases-like"/>
    <property type="match status" value="1"/>
</dbReference>
<organism evidence="13 14">
    <name type="scientific">Embleya hyalina</name>
    <dbReference type="NCBI Taxonomy" id="516124"/>
    <lineage>
        <taxon>Bacteria</taxon>
        <taxon>Bacillati</taxon>
        <taxon>Actinomycetota</taxon>
        <taxon>Actinomycetes</taxon>
        <taxon>Kitasatosporales</taxon>
        <taxon>Streptomycetaceae</taxon>
        <taxon>Embleya</taxon>
    </lineage>
</organism>
<keyword evidence="4 10" id="KW-0547">Nucleotide-binding</keyword>
<dbReference type="InterPro" id="IPR017932">
    <property type="entry name" value="GATase_2_dom"/>
</dbReference>
<keyword evidence="14" id="KW-1185">Reference proteome</keyword>
<proteinExistence type="inferred from homology"/>
<comment type="pathway">
    <text evidence="1">Amino-acid biosynthesis; L-asparagine biosynthesis; L-asparagine from L-aspartate (L-Gln route): step 1/1.</text>
</comment>
<name>A0A401Z1K1_9ACTN</name>
<evidence type="ECO:0000256" key="8">
    <source>
        <dbReference type="ARBA" id="ARBA00048741"/>
    </source>
</evidence>
<dbReference type="InterPro" id="IPR006426">
    <property type="entry name" value="Asn_synth_AEB"/>
</dbReference>
<evidence type="ECO:0000256" key="4">
    <source>
        <dbReference type="ARBA" id="ARBA00022741"/>
    </source>
</evidence>
<dbReference type="Gene3D" id="3.40.50.620">
    <property type="entry name" value="HUPs"/>
    <property type="match status" value="1"/>
</dbReference>
<dbReference type="InterPro" id="IPR001962">
    <property type="entry name" value="Asn_synthase"/>
</dbReference>
<keyword evidence="6 9" id="KW-0061">Asparagine biosynthesis</keyword>
<gene>
    <name evidence="13" type="primary">asnB_5</name>
    <name evidence="13" type="ORF">EHYA_08481</name>
</gene>
<dbReference type="InterPro" id="IPR014729">
    <property type="entry name" value="Rossmann-like_a/b/a_fold"/>
</dbReference>
<dbReference type="Proteomes" id="UP000286931">
    <property type="component" value="Unassembled WGS sequence"/>
</dbReference>
<comment type="similarity">
    <text evidence="2">Belongs to the asparagine synthetase family.</text>
</comment>
<keyword evidence="9" id="KW-0028">Amino-acid biosynthesis</keyword>
<dbReference type="CDD" id="cd00712">
    <property type="entry name" value="AsnB"/>
    <property type="match status" value="1"/>
</dbReference>
<comment type="catalytic activity">
    <reaction evidence="8">
        <text>L-aspartate + L-glutamine + ATP + H2O = L-asparagine + L-glutamate + AMP + diphosphate + H(+)</text>
        <dbReference type="Rhea" id="RHEA:12228"/>
        <dbReference type="ChEBI" id="CHEBI:15377"/>
        <dbReference type="ChEBI" id="CHEBI:15378"/>
        <dbReference type="ChEBI" id="CHEBI:29985"/>
        <dbReference type="ChEBI" id="CHEBI:29991"/>
        <dbReference type="ChEBI" id="CHEBI:30616"/>
        <dbReference type="ChEBI" id="CHEBI:33019"/>
        <dbReference type="ChEBI" id="CHEBI:58048"/>
        <dbReference type="ChEBI" id="CHEBI:58359"/>
        <dbReference type="ChEBI" id="CHEBI:456215"/>
        <dbReference type="EC" id="6.3.5.4"/>
    </reaction>
</comment>
<dbReference type="CDD" id="cd01991">
    <property type="entry name" value="Asn_synthase_B_C"/>
    <property type="match status" value="1"/>
</dbReference>
<evidence type="ECO:0000256" key="6">
    <source>
        <dbReference type="ARBA" id="ARBA00022888"/>
    </source>
</evidence>
<feature type="binding site" evidence="10">
    <location>
        <position position="295"/>
    </location>
    <ligand>
        <name>ATP</name>
        <dbReference type="ChEBI" id="CHEBI:30616"/>
    </ligand>
</feature>
<evidence type="ECO:0000256" key="7">
    <source>
        <dbReference type="ARBA" id="ARBA00022962"/>
    </source>
</evidence>
<dbReference type="AlphaFoldDB" id="A0A401Z1K1"/>
<evidence type="ECO:0000256" key="10">
    <source>
        <dbReference type="PIRSR" id="PIRSR001589-2"/>
    </source>
</evidence>
<dbReference type="GO" id="GO:0005524">
    <property type="term" value="F:ATP binding"/>
    <property type="evidence" value="ECO:0007669"/>
    <property type="project" value="UniProtKB-KW"/>
</dbReference>
<dbReference type="SUPFAM" id="SSF56235">
    <property type="entry name" value="N-terminal nucleophile aminohydrolases (Ntn hydrolases)"/>
    <property type="match status" value="1"/>
</dbReference>
<dbReference type="Pfam" id="PF00733">
    <property type="entry name" value="Asn_synthase"/>
    <property type="match status" value="1"/>
</dbReference>
<dbReference type="InterPro" id="IPR029055">
    <property type="entry name" value="Ntn_hydrolases_N"/>
</dbReference>
<feature type="active site" description="For GATase activity" evidence="9">
    <location>
        <position position="2"/>
    </location>
</feature>
<feature type="binding site" evidence="10">
    <location>
        <position position="265"/>
    </location>
    <ligand>
        <name>ATP</name>
        <dbReference type="ChEBI" id="CHEBI:30616"/>
    </ligand>
</feature>
<dbReference type="EMBL" id="BIFH01000042">
    <property type="protein sequence ID" value="GCE00755.1"/>
    <property type="molecule type" value="Genomic_DNA"/>
</dbReference>
<keyword evidence="7 9" id="KW-0315">Glutamine amidotransferase</keyword>
<feature type="domain" description="Glutamine amidotransferase type-2" evidence="12">
    <location>
        <begin position="2"/>
        <end position="218"/>
    </location>
</feature>
<dbReference type="PANTHER" id="PTHR43284">
    <property type="entry name" value="ASPARAGINE SYNTHETASE (GLUTAMINE-HYDROLYZING)"/>
    <property type="match status" value="1"/>
</dbReference>
<dbReference type="Pfam" id="PF13537">
    <property type="entry name" value="GATase_7"/>
    <property type="match status" value="1"/>
</dbReference>
<feature type="site" description="Important for beta-aspartyl-AMP intermediate formation" evidence="11">
    <location>
        <position position="380"/>
    </location>
</feature>
<dbReference type="InterPro" id="IPR033738">
    <property type="entry name" value="AsnB_N"/>
</dbReference>
<evidence type="ECO:0000256" key="9">
    <source>
        <dbReference type="PIRSR" id="PIRSR001589-1"/>
    </source>
</evidence>
<dbReference type="GO" id="GO:0006529">
    <property type="term" value="P:asparagine biosynthetic process"/>
    <property type="evidence" value="ECO:0007669"/>
    <property type="project" value="UniProtKB-KW"/>
</dbReference>
<evidence type="ECO:0000256" key="3">
    <source>
        <dbReference type="ARBA" id="ARBA00012737"/>
    </source>
</evidence>
<evidence type="ECO:0000256" key="1">
    <source>
        <dbReference type="ARBA" id="ARBA00005187"/>
    </source>
</evidence>
<comment type="caution">
    <text evidence="13">The sequence shown here is derived from an EMBL/GenBank/DDBJ whole genome shotgun (WGS) entry which is preliminary data.</text>
</comment>
<dbReference type="PROSITE" id="PS51278">
    <property type="entry name" value="GATASE_TYPE_2"/>
    <property type="match status" value="1"/>
</dbReference>
<dbReference type="PANTHER" id="PTHR43284:SF1">
    <property type="entry name" value="ASPARAGINE SYNTHETASE"/>
    <property type="match status" value="1"/>
</dbReference>
<evidence type="ECO:0000313" key="14">
    <source>
        <dbReference type="Proteomes" id="UP000286931"/>
    </source>
</evidence>
<dbReference type="InterPro" id="IPR051786">
    <property type="entry name" value="ASN_synthetase/amidase"/>
</dbReference>
<dbReference type="RefSeq" id="WP_126642456.1">
    <property type="nucleotide sequence ID" value="NZ_BIFH01000042.1"/>
</dbReference>